<protein>
    <submittedName>
        <fullName evidence="1">Uncharacterized protein</fullName>
    </submittedName>
</protein>
<proteinExistence type="predicted"/>
<comment type="caution">
    <text evidence="1">The sequence shown here is derived from an EMBL/GenBank/DDBJ whole genome shotgun (WGS) entry which is preliminary data.</text>
</comment>
<reference evidence="1" key="1">
    <citation type="submission" date="2022-03" db="EMBL/GenBank/DDBJ databases">
        <authorList>
            <person name="Sayadi A."/>
        </authorList>
    </citation>
    <scope>NUCLEOTIDE SEQUENCE</scope>
</reference>
<sequence length="40" mass="4316">MILIEKSSTSQMKVDAPTAETNLALVSSFRGRFSISIASQ</sequence>
<organism evidence="1 2">
    <name type="scientific">Acanthoscelides obtectus</name>
    <name type="common">Bean weevil</name>
    <name type="synonym">Bruchus obtectus</name>
    <dbReference type="NCBI Taxonomy" id="200917"/>
    <lineage>
        <taxon>Eukaryota</taxon>
        <taxon>Metazoa</taxon>
        <taxon>Ecdysozoa</taxon>
        <taxon>Arthropoda</taxon>
        <taxon>Hexapoda</taxon>
        <taxon>Insecta</taxon>
        <taxon>Pterygota</taxon>
        <taxon>Neoptera</taxon>
        <taxon>Endopterygota</taxon>
        <taxon>Coleoptera</taxon>
        <taxon>Polyphaga</taxon>
        <taxon>Cucujiformia</taxon>
        <taxon>Chrysomeloidea</taxon>
        <taxon>Chrysomelidae</taxon>
        <taxon>Bruchinae</taxon>
        <taxon>Bruchini</taxon>
        <taxon>Acanthoscelides</taxon>
    </lineage>
</organism>
<evidence type="ECO:0000313" key="1">
    <source>
        <dbReference type="EMBL" id="CAH2001519.1"/>
    </source>
</evidence>
<accession>A0A9P0PWX9</accession>
<dbReference type="EMBL" id="CAKOFQ010007452">
    <property type="protein sequence ID" value="CAH2001519.1"/>
    <property type="molecule type" value="Genomic_DNA"/>
</dbReference>
<dbReference type="Proteomes" id="UP001152888">
    <property type="component" value="Unassembled WGS sequence"/>
</dbReference>
<evidence type="ECO:0000313" key="2">
    <source>
        <dbReference type="Proteomes" id="UP001152888"/>
    </source>
</evidence>
<keyword evidence="2" id="KW-1185">Reference proteome</keyword>
<gene>
    <name evidence="1" type="ORF">ACAOBT_LOCUS26248</name>
</gene>
<dbReference type="AlphaFoldDB" id="A0A9P0PWX9"/>
<name>A0A9P0PWX9_ACAOB</name>